<accession>A0A5C3ETG0</accession>
<dbReference type="Proteomes" id="UP000323386">
    <property type="component" value="Unassembled WGS sequence"/>
</dbReference>
<dbReference type="InterPro" id="IPR016071">
    <property type="entry name" value="Staphylococal_nuclease_OB-fold"/>
</dbReference>
<evidence type="ECO:0000256" key="6">
    <source>
        <dbReference type="ARBA" id="ARBA00022801"/>
    </source>
</evidence>
<comment type="similarity">
    <text evidence="3">Belongs to the LCL3 family.</text>
</comment>
<keyword evidence="6" id="KW-0378">Hydrolase</keyword>
<keyword evidence="4" id="KW-0540">Nuclease</keyword>
<evidence type="ECO:0000256" key="7">
    <source>
        <dbReference type="ARBA" id="ARBA00022837"/>
    </source>
</evidence>
<dbReference type="Gene3D" id="2.40.50.90">
    <property type="match status" value="1"/>
</dbReference>
<organism evidence="10 11">
    <name type="scientific">Pseudozyma flocculosa</name>
    <dbReference type="NCBI Taxonomy" id="84751"/>
    <lineage>
        <taxon>Eukaryota</taxon>
        <taxon>Fungi</taxon>
        <taxon>Dikarya</taxon>
        <taxon>Basidiomycota</taxon>
        <taxon>Ustilaginomycotina</taxon>
        <taxon>Ustilaginomycetes</taxon>
        <taxon>Ustilaginales</taxon>
        <taxon>Ustilaginaceae</taxon>
        <taxon>Pseudozyma</taxon>
    </lineage>
</organism>
<dbReference type="SMART" id="SM00318">
    <property type="entry name" value="SNc"/>
    <property type="match status" value="1"/>
</dbReference>
<dbReference type="EMBL" id="OOIP01000001">
    <property type="protein sequence ID" value="SPO34816.1"/>
    <property type="molecule type" value="Genomic_DNA"/>
</dbReference>
<keyword evidence="7" id="KW-0106">Calcium</keyword>
<evidence type="ECO:0000256" key="1">
    <source>
        <dbReference type="ARBA" id="ARBA00004167"/>
    </source>
</evidence>
<protein>
    <recommendedName>
        <fullName evidence="9">TNase-like domain-containing protein</fullName>
    </recommendedName>
</protein>
<dbReference type="SUPFAM" id="SSF50199">
    <property type="entry name" value="Staphylococcal nuclease"/>
    <property type="match status" value="1"/>
</dbReference>
<sequence length="290" mass="32312">MGLFTSSSDRGASKADGDLLERAQKQVQDHLPANVQDAVPAAVPSEGELRHLLSTPVGIATLSITATSLSFLLYWRYFRRIPNAEYLTPSVLRYRKTLVGHVTSVGDADGFRLFHTPGIPFLRSLIHQPHRKRKPSELRTQTLSVRLAGADAPETGHFGKPAQPFAKEAMDELKSLVLGKTVWCQASHVDQYKRLVATPYVWLPPYVLGRTNVSLALVKKGLATVYRQSGAAYGEATMWAKIWSRAKSGLDGLERAERKAKKQKLGIWSQGKKYESPEDYKKRYRAESPP</sequence>
<evidence type="ECO:0000313" key="10">
    <source>
        <dbReference type="EMBL" id="SPO34816.1"/>
    </source>
</evidence>
<evidence type="ECO:0000256" key="8">
    <source>
        <dbReference type="SAM" id="MobiDB-lite"/>
    </source>
</evidence>
<dbReference type="GO" id="GO:0005739">
    <property type="term" value="C:mitochondrion"/>
    <property type="evidence" value="ECO:0007669"/>
    <property type="project" value="UniProtKB-SubCell"/>
</dbReference>
<evidence type="ECO:0000256" key="4">
    <source>
        <dbReference type="ARBA" id="ARBA00022722"/>
    </source>
</evidence>
<evidence type="ECO:0000256" key="5">
    <source>
        <dbReference type="ARBA" id="ARBA00022759"/>
    </source>
</evidence>
<evidence type="ECO:0000313" key="11">
    <source>
        <dbReference type="Proteomes" id="UP000323386"/>
    </source>
</evidence>
<feature type="region of interest" description="Disordered" evidence="8">
    <location>
        <begin position="263"/>
        <end position="290"/>
    </location>
</feature>
<evidence type="ECO:0000256" key="2">
    <source>
        <dbReference type="ARBA" id="ARBA00004173"/>
    </source>
</evidence>
<dbReference type="InterPro" id="IPR035437">
    <property type="entry name" value="SNase_OB-fold_sf"/>
</dbReference>
<gene>
    <name evidence="10" type="ORF">PSFLO_00287</name>
</gene>
<name>A0A5C3ETG0_9BASI</name>
<dbReference type="Pfam" id="PF00565">
    <property type="entry name" value="SNase"/>
    <property type="match status" value="1"/>
</dbReference>
<dbReference type="PANTHER" id="PTHR12302:SF3">
    <property type="entry name" value="SERINE_THREONINE-PROTEIN KINASE 31"/>
    <property type="match status" value="1"/>
</dbReference>
<dbReference type="OrthoDB" id="430293at2759"/>
<keyword evidence="5" id="KW-0255">Endonuclease</keyword>
<proteinExistence type="inferred from homology"/>
<reference evidence="10 11" key="1">
    <citation type="submission" date="2018-03" db="EMBL/GenBank/DDBJ databases">
        <authorList>
            <person name="Guldener U."/>
        </authorList>
    </citation>
    <scope>NUCLEOTIDE SEQUENCE [LARGE SCALE GENOMIC DNA]</scope>
    <source>
        <strain evidence="10 11">DAOM196992</strain>
    </source>
</reference>
<feature type="domain" description="TNase-like" evidence="9">
    <location>
        <begin position="96"/>
        <end position="270"/>
    </location>
</feature>
<dbReference type="AlphaFoldDB" id="A0A5C3ETG0"/>
<dbReference type="PROSITE" id="PS50830">
    <property type="entry name" value="TNASE_3"/>
    <property type="match status" value="1"/>
</dbReference>
<dbReference type="PANTHER" id="PTHR12302">
    <property type="entry name" value="EBNA2 BINDING PROTEIN P100"/>
    <property type="match status" value="1"/>
</dbReference>
<keyword evidence="11" id="KW-1185">Reference proteome</keyword>
<dbReference type="GO" id="GO:0016787">
    <property type="term" value="F:hydrolase activity"/>
    <property type="evidence" value="ECO:0007669"/>
    <property type="project" value="UniProtKB-KW"/>
</dbReference>
<evidence type="ECO:0000259" key="9">
    <source>
        <dbReference type="PROSITE" id="PS50830"/>
    </source>
</evidence>
<dbReference type="GO" id="GO:0016020">
    <property type="term" value="C:membrane"/>
    <property type="evidence" value="ECO:0007669"/>
    <property type="project" value="UniProtKB-SubCell"/>
</dbReference>
<feature type="compositionally biased region" description="Basic and acidic residues" evidence="8">
    <location>
        <begin position="272"/>
        <end position="281"/>
    </location>
</feature>
<dbReference type="GO" id="GO:0004519">
    <property type="term" value="F:endonuclease activity"/>
    <property type="evidence" value="ECO:0007669"/>
    <property type="project" value="UniProtKB-KW"/>
</dbReference>
<evidence type="ECO:0000256" key="3">
    <source>
        <dbReference type="ARBA" id="ARBA00005435"/>
    </source>
</evidence>
<comment type="subcellular location">
    <subcellularLocation>
        <location evidence="1">Membrane</location>
        <topology evidence="1">Single-pass membrane protein</topology>
    </subcellularLocation>
    <subcellularLocation>
        <location evidence="2">Mitochondrion</location>
    </subcellularLocation>
</comment>